<name>A0A5N5X4Z2_9EURO</name>
<dbReference type="OrthoDB" id="5986190at2759"/>
<evidence type="ECO:0000313" key="1">
    <source>
        <dbReference type="EMBL" id="KAB8075716.1"/>
    </source>
</evidence>
<organism evidence="1 2">
    <name type="scientific">Aspergillus leporis</name>
    <dbReference type="NCBI Taxonomy" id="41062"/>
    <lineage>
        <taxon>Eukaryota</taxon>
        <taxon>Fungi</taxon>
        <taxon>Dikarya</taxon>
        <taxon>Ascomycota</taxon>
        <taxon>Pezizomycotina</taxon>
        <taxon>Eurotiomycetes</taxon>
        <taxon>Eurotiomycetidae</taxon>
        <taxon>Eurotiales</taxon>
        <taxon>Aspergillaceae</taxon>
        <taxon>Aspergillus</taxon>
        <taxon>Aspergillus subgen. Circumdati</taxon>
    </lineage>
</organism>
<dbReference type="AlphaFoldDB" id="A0A5N5X4Z2"/>
<accession>A0A5N5X4Z2</accession>
<dbReference type="SUPFAM" id="SSF48452">
    <property type="entry name" value="TPR-like"/>
    <property type="match status" value="1"/>
</dbReference>
<evidence type="ECO:0000313" key="2">
    <source>
        <dbReference type="Proteomes" id="UP000326565"/>
    </source>
</evidence>
<sequence length="184" mass="20924">MGNTDSLVQSNVDDRFEDDIRTLRNFSFTTVNSDAASFRMHQLVQLAMRKRLEAHGQLEKWKLGSIRSLAREFPPGGFEDWTKCQLLFPPTKLAMFQQLDTEDSLALLLHKAAIYAWRKGGLNEAEDMAIKAFKMRETLFGKESSETLNSINILGLVLDGQGKYDEALIMHRQAVAGFKKLLRD</sequence>
<gene>
    <name evidence="1" type="ORF">BDV29DRAFT_103147</name>
</gene>
<dbReference type="Pfam" id="PF13424">
    <property type="entry name" value="TPR_12"/>
    <property type="match status" value="1"/>
</dbReference>
<dbReference type="EMBL" id="ML732190">
    <property type="protein sequence ID" value="KAB8075716.1"/>
    <property type="molecule type" value="Genomic_DNA"/>
</dbReference>
<dbReference type="InterPro" id="IPR011990">
    <property type="entry name" value="TPR-like_helical_dom_sf"/>
</dbReference>
<dbReference type="Proteomes" id="UP000326565">
    <property type="component" value="Unassembled WGS sequence"/>
</dbReference>
<protein>
    <submittedName>
        <fullName evidence="1">Uncharacterized protein</fullName>
    </submittedName>
</protein>
<proteinExistence type="predicted"/>
<reference evidence="1 2" key="1">
    <citation type="submission" date="2019-04" db="EMBL/GenBank/DDBJ databases">
        <title>Friends and foes A comparative genomics study of 23 Aspergillus species from section Flavi.</title>
        <authorList>
            <consortium name="DOE Joint Genome Institute"/>
            <person name="Kjaerbolling I."/>
            <person name="Vesth T."/>
            <person name="Frisvad J.C."/>
            <person name="Nybo J.L."/>
            <person name="Theobald S."/>
            <person name="Kildgaard S."/>
            <person name="Isbrandt T."/>
            <person name="Kuo A."/>
            <person name="Sato A."/>
            <person name="Lyhne E.K."/>
            <person name="Kogle M.E."/>
            <person name="Wiebenga A."/>
            <person name="Kun R.S."/>
            <person name="Lubbers R.J."/>
            <person name="Makela M.R."/>
            <person name="Barry K."/>
            <person name="Chovatia M."/>
            <person name="Clum A."/>
            <person name="Daum C."/>
            <person name="Haridas S."/>
            <person name="He G."/>
            <person name="LaButti K."/>
            <person name="Lipzen A."/>
            <person name="Mondo S."/>
            <person name="Riley R."/>
            <person name="Salamov A."/>
            <person name="Simmons B.A."/>
            <person name="Magnuson J.K."/>
            <person name="Henrissat B."/>
            <person name="Mortensen U.H."/>
            <person name="Larsen T.O."/>
            <person name="Devries R.P."/>
            <person name="Grigoriev I.V."/>
            <person name="Machida M."/>
            <person name="Baker S.E."/>
            <person name="Andersen M.R."/>
        </authorList>
    </citation>
    <scope>NUCLEOTIDE SEQUENCE [LARGE SCALE GENOMIC DNA]</scope>
    <source>
        <strain evidence="1 2">CBS 151.66</strain>
    </source>
</reference>
<keyword evidence="2" id="KW-1185">Reference proteome</keyword>
<dbReference type="Gene3D" id="1.25.40.10">
    <property type="entry name" value="Tetratricopeptide repeat domain"/>
    <property type="match status" value="1"/>
</dbReference>